<comment type="caution">
    <text evidence="1">The sequence shown here is derived from an EMBL/GenBank/DDBJ whole genome shotgun (WGS) entry which is preliminary data.</text>
</comment>
<dbReference type="Proteomes" id="UP000577346">
    <property type="component" value="Unassembled WGS sequence"/>
</dbReference>
<organism evidence="1 2">
    <name type="scientific">Pseudomonas juntendi</name>
    <dbReference type="NCBI Taxonomy" id="2666183"/>
    <lineage>
        <taxon>Bacteria</taxon>
        <taxon>Pseudomonadati</taxon>
        <taxon>Pseudomonadota</taxon>
        <taxon>Gammaproteobacteria</taxon>
        <taxon>Pseudomonadales</taxon>
        <taxon>Pseudomonadaceae</taxon>
        <taxon>Pseudomonas</taxon>
    </lineage>
</organism>
<evidence type="ECO:0000313" key="1">
    <source>
        <dbReference type="EMBL" id="MBA6150564.1"/>
    </source>
</evidence>
<name>A0A7W2M0Q9_9PSED</name>
<sequence>MMKLTVLRIDNNDEESNLPSSFFPRAGSGHGWFRLEPAEEEFPSDTELSWALQEWNDDCVLLDYDQTIGIGRFVIVDWYAPAPGTVIDISLPWEMNLQELDHDEYG</sequence>
<proteinExistence type="predicted"/>
<reference evidence="1 2" key="1">
    <citation type="submission" date="2020-07" db="EMBL/GenBank/DDBJ databases">
        <title>Diversity of carbapenemase encoding genes among Pseudomonas putida group clinical isolates in a tertiary Brazilian hospital.</title>
        <authorList>
            <person name="Alberto-Lei F."/>
            <person name="Nodari C.S."/>
            <person name="Streling A.P."/>
            <person name="Paulino J.T."/>
            <person name="Bessa-Neto F.O."/>
            <person name="Cayo R."/>
            <person name="Gales A.C."/>
        </authorList>
    </citation>
    <scope>NUCLEOTIDE SEQUENCE [LARGE SCALE GENOMIC DNA]</scope>
    <source>
        <strain evidence="1 2">11213</strain>
    </source>
</reference>
<protein>
    <submittedName>
        <fullName evidence="1">Uncharacterized protein</fullName>
    </submittedName>
</protein>
<dbReference type="RefSeq" id="WP_182337282.1">
    <property type="nucleotide sequence ID" value="NZ_JACGDA010000073.1"/>
</dbReference>
<evidence type="ECO:0000313" key="2">
    <source>
        <dbReference type="Proteomes" id="UP000577346"/>
    </source>
</evidence>
<gene>
    <name evidence="1" type="ORF">H4C15_24175</name>
</gene>
<dbReference type="EMBL" id="JACGDA010000073">
    <property type="protein sequence ID" value="MBA6150564.1"/>
    <property type="molecule type" value="Genomic_DNA"/>
</dbReference>
<dbReference type="AlphaFoldDB" id="A0A7W2M0Q9"/>
<accession>A0A7W2M0Q9</accession>